<reference evidence="1 2" key="1">
    <citation type="submission" date="2013-11" db="EMBL/GenBank/DDBJ databases">
        <title>Elucidation of the Photorhabdus temperata genome and generation of transposon mutant library to identify motility mutants.</title>
        <authorList>
            <person name="Hurst S.G.IV."/>
            <person name="Micheals B."/>
            <person name="Abebe-Akele F."/>
            <person name="Rowedder H."/>
            <person name="Bullock H."/>
            <person name="Jackobeck R."/>
            <person name="Janicki E."/>
            <person name="Tisa L.S."/>
        </authorList>
    </citation>
    <scope>NUCLEOTIDE SEQUENCE [LARGE SCALE GENOMIC DNA]</scope>
    <source>
        <strain evidence="1 2">NC19</strain>
    </source>
</reference>
<sequence>MVSHLNKTLDLIAWGGTHMDPDTLAFLQSSVFPDVTITASYGSTMILGESKSRNNQDFEGSPIFDSFAPNVLFDVIDPLTQKPVPFGERGRVVMNYINKFALFPNILERDTAMRIPRIDNYPGASVALVRPVEEISGQTVVEGVY</sequence>
<keyword evidence="2" id="KW-1185">Reference proteome</keyword>
<dbReference type="SUPFAM" id="SSF56801">
    <property type="entry name" value="Acetyl-CoA synthetase-like"/>
    <property type="match status" value="1"/>
</dbReference>
<accession>W3VEL2</accession>
<organism evidence="1 2">
    <name type="scientific">Photorhabdus khanii NC19</name>
    <dbReference type="NCBI Taxonomy" id="1004151"/>
    <lineage>
        <taxon>Bacteria</taxon>
        <taxon>Pseudomonadati</taxon>
        <taxon>Pseudomonadota</taxon>
        <taxon>Gammaproteobacteria</taxon>
        <taxon>Enterobacterales</taxon>
        <taxon>Morganellaceae</taxon>
        <taxon>Photorhabdus</taxon>
    </lineage>
</organism>
<name>W3VEL2_9GAMM</name>
<evidence type="ECO:0000313" key="1">
    <source>
        <dbReference type="EMBL" id="ETS33479.1"/>
    </source>
</evidence>
<gene>
    <name evidence="1" type="ORF">PTE_00643</name>
</gene>
<dbReference type="AlphaFoldDB" id="W3VEL2"/>
<dbReference type="Proteomes" id="UP000018957">
    <property type="component" value="Unassembled WGS sequence"/>
</dbReference>
<comment type="caution">
    <text evidence="1">The sequence shown here is derived from an EMBL/GenBank/DDBJ whole genome shotgun (WGS) entry which is preliminary data.</text>
</comment>
<dbReference type="PATRIC" id="fig|1004151.3.peg.703"/>
<protein>
    <submittedName>
        <fullName evidence="1">Uncharacterized protein</fullName>
    </submittedName>
</protein>
<proteinExistence type="predicted"/>
<evidence type="ECO:0000313" key="2">
    <source>
        <dbReference type="Proteomes" id="UP000018957"/>
    </source>
</evidence>
<dbReference type="EMBL" id="AYSJ01000002">
    <property type="protein sequence ID" value="ETS33479.1"/>
    <property type="molecule type" value="Genomic_DNA"/>
</dbReference>